<dbReference type="PANTHER" id="PTHR19932:SF10">
    <property type="entry name" value="WD REPEAT AND HMG-BOX DNA-BINDING PROTEIN 1"/>
    <property type="match status" value="1"/>
</dbReference>
<dbReference type="GO" id="GO:0006281">
    <property type="term" value="P:DNA repair"/>
    <property type="evidence" value="ECO:0007669"/>
    <property type="project" value="TreeGrafter"/>
</dbReference>
<dbReference type="STRING" id="329726.AM1_3048"/>
<dbReference type="SMART" id="SM00320">
    <property type="entry name" value="WD40"/>
    <property type="match status" value="7"/>
</dbReference>
<dbReference type="GO" id="GO:0006261">
    <property type="term" value="P:DNA-templated DNA replication"/>
    <property type="evidence" value="ECO:0007669"/>
    <property type="project" value="TreeGrafter"/>
</dbReference>
<keyword evidence="3" id="KW-1185">Reference proteome</keyword>
<dbReference type="InterPro" id="IPR015943">
    <property type="entry name" value="WD40/YVTN_repeat-like_dom_sf"/>
</dbReference>
<proteinExistence type="predicted"/>
<accession>B0CCL5</accession>
<dbReference type="Pfam" id="PF00400">
    <property type="entry name" value="WD40"/>
    <property type="match status" value="6"/>
</dbReference>
<evidence type="ECO:0000313" key="2">
    <source>
        <dbReference type="EMBL" id="ABW28044.1"/>
    </source>
</evidence>
<sequence length="384" mass="41869">MFTLTPSPLSMPLLKPLAELSHHHQLSDYITAIAWSPVGNTLAVTSGAGEVLLLHNDSDLLLQDANGLSIDDIAFSADGQWLAAGGQAGQINLWPMTIEMATEKAPATKTLTGDSAWIDRLQWHPHHNLLAFNRGKTVQIWDADRAEMLTTLELAAQVQDIGWSPDGQHLAVAANTLVHIWRIPQWDHPLHQWELMAPAMSLSWSPEGAYLATANQDLSVSILTWAKVSFINQASTAEDDLPTLIRGFPGKIRQLAWADVPDADRSPILAAATRELVAMSMLVPDEGWQSWILDSHTANVLDIAFQPQTGLLASLSEDGWVILWKAAIEAAQMLDGAMDGFSCLAWHPTGQCLAAGGQRGEVLVWSVDLGYEGLGYENDEWGLD</sequence>
<dbReference type="InterPro" id="IPR036322">
    <property type="entry name" value="WD40_repeat_dom_sf"/>
</dbReference>
<organism evidence="2 3">
    <name type="scientific">Acaryochloris marina (strain MBIC 11017)</name>
    <dbReference type="NCBI Taxonomy" id="329726"/>
    <lineage>
        <taxon>Bacteria</taxon>
        <taxon>Bacillati</taxon>
        <taxon>Cyanobacteriota</taxon>
        <taxon>Cyanophyceae</taxon>
        <taxon>Acaryochloridales</taxon>
        <taxon>Acaryochloridaceae</taxon>
        <taxon>Acaryochloris</taxon>
    </lineage>
</organism>
<dbReference type="InterPro" id="IPR001680">
    <property type="entry name" value="WD40_rpt"/>
</dbReference>
<name>B0CCL5_ACAM1</name>
<dbReference type="eggNOG" id="COG2319">
    <property type="taxonomic scope" value="Bacteria"/>
</dbReference>
<dbReference type="OrthoDB" id="434800at2"/>
<feature type="repeat" description="WD" evidence="1">
    <location>
        <begin position="293"/>
        <end position="325"/>
    </location>
</feature>
<evidence type="ECO:0000313" key="3">
    <source>
        <dbReference type="Proteomes" id="UP000000268"/>
    </source>
</evidence>
<dbReference type="PANTHER" id="PTHR19932">
    <property type="entry name" value="WD REPEAT AND HMG-BOX DNA BINDING PROTEIN"/>
    <property type="match status" value="1"/>
</dbReference>
<dbReference type="Proteomes" id="UP000000268">
    <property type="component" value="Chromosome"/>
</dbReference>
<dbReference type="EMBL" id="CP000828">
    <property type="protein sequence ID" value="ABW28044.1"/>
    <property type="molecule type" value="Genomic_DNA"/>
</dbReference>
<reference evidence="2 3" key="1">
    <citation type="journal article" date="2008" name="Proc. Natl. Acad. Sci. U.S.A.">
        <title>Niche adaptation and genome expansion in the chlorophyll d-producing cyanobacterium Acaryochloris marina.</title>
        <authorList>
            <person name="Swingley W.D."/>
            <person name="Chen M."/>
            <person name="Cheung P.C."/>
            <person name="Conrad A.L."/>
            <person name="Dejesa L.C."/>
            <person name="Hao J."/>
            <person name="Honchak B.M."/>
            <person name="Karbach L.E."/>
            <person name="Kurdoglu A."/>
            <person name="Lahiri S."/>
            <person name="Mastrian S.D."/>
            <person name="Miyashita H."/>
            <person name="Page L."/>
            <person name="Ramakrishna P."/>
            <person name="Satoh S."/>
            <person name="Sattley W.M."/>
            <person name="Shimada Y."/>
            <person name="Taylor H.L."/>
            <person name="Tomo T."/>
            <person name="Tsuchiya T."/>
            <person name="Wang Z.T."/>
            <person name="Raymond J."/>
            <person name="Mimuro M."/>
            <person name="Blankenship R.E."/>
            <person name="Touchman J.W."/>
        </authorList>
    </citation>
    <scope>NUCLEOTIDE SEQUENCE [LARGE SCALE GENOMIC DNA]</scope>
    <source>
        <strain evidence="3">MBIC 11017</strain>
    </source>
</reference>
<dbReference type="KEGG" id="amr:AM1_3048"/>
<dbReference type="Gene3D" id="2.130.10.10">
    <property type="entry name" value="YVTN repeat-like/Quinoprotein amine dehydrogenase"/>
    <property type="match status" value="3"/>
</dbReference>
<gene>
    <name evidence="2" type="ordered locus">AM1_3048</name>
</gene>
<evidence type="ECO:0000256" key="1">
    <source>
        <dbReference type="PROSITE-ProRule" id="PRU00221"/>
    </source>
</evidence>
<dbReference type="GO" id="GO:0003682">
    <property type="term" value="F:chromatin binding"/>
    <property type="evidence" value="ECO:0007669"/>
    <property type="project" value="TreeGrafter"/>
</dbReference>
<dbReference type="PROSITE" id="PS50294">
    <property type="entry name" value="WD_REPEATS_REGION"/>
    <property type="match status" value="1"/>
</dbReference>
<feature type="repeat" description="WD" evidence="1">
    <location>
        <begin position="334"/>
        <end position="368"/>
    </location>
</feature>
<dbReference type="HOGENOM" id="CLU_067065_0_0_3"/>
<dbReference type="RefSeq" id="WP_012163475.1">
    <property type="nucleotide sequence ID" value="NC_009925.1"/>
</dbReference>
<protein>
    <submittedName>
        <fullName evidence="2">WD-repeat protein</fullName>
    </submittedName>
</protein>
<keyword evidence="1" id="KW-0853">WD repeat</keyword>
<dbReference type="AlphaFoldDB" id="B0CCL5"/>
<dbReference type="PROSITE" id="PS50082">
    <property type="entry name" value="WD_REPEATS_2"/>
    <property type="match status" value="2"/>
</dbReference>
<dbReference type="SUPFAM" id="SSF50978">
    <property type="entry name" value="WD40 repeat-like"/>
    <property type="match status" value="1"/>
</dbReference>